<accession>A0ACC2XB80</accession>
<organism evidence="1 2">
    <name type="scientific">Naganishia onofrii</name>
    <dbReference type="NCBI Taxonomy" id="1851511"/>
    <lineage>
        <taxon>Eukaryota</taxon>
        <taxon>Fungi</taxon>
        <taxon>Dikarya</taxon>
        <taxon>Basidiomycota</taxon>
        <taxon>Agaricomycotina</taxon>
        <taxon>Tremellomycetes</taxon>
        <taxon>Filobasidiales</taxon>
        <taxon>Filobasidiaceae</taxon>
        <taxon>Naganishia</taxon>
    </lineage>
</organism>
<sequence>MGILSSAPTFGPEEDMPGQFTEEHAALADSERMVSSERSTAQLASPSTMRLPLDVIGVMAEILAEDCQLQTLAALNRTSHLVHEETLPALYHSVRVPLASNFDYVVRDDLPRGWSYTKNLEDDYGMNQSDPEDMDFAVLFPQLVADPCYQNYVCIYNILDDLDEVDFREERSVFSTFVRLYAEHTQHIPSLFGMDIYLLGRNMTSHRDMEIYIKSLAAIYERHWMIVDRDDATSSPPVIVYASVPVPEQYAVAAEPRFGVLQGLLEIDRANAQLIHHWSNNGEQPIAQLDDHEHAIAELIAPTDDP</sequence>
<evidence type="ECO:0000313" key="2">
    <source>
        <dbReference type="Proteomes" id="UP001234202"/>
    </source>
</evidence>
<gene>
    <name evidence="1" type="ORF">QFC24_004619</name>
</gene>
<dbReference type="Proteomes" id="UP001234202">
    <property type="component" value="Unassembled WGS sequence"/>
</dbReference>
<comment type="caution">
    <text evidence="1">The sequence shown here is derived from an EMBL/GenBank/DDBJ whole genome shotgun (WGS) entry which is preliminary data.</text>
</comment>
<proteinExistence type="predicted"/>
<evidence type="ECO:0000313" key="1">
    <source>
        <dbReference type="EMBL" id="KAJ9121283.1"/>
    </source>
</evidence>
<protein>
    <submittedName>
        <fullName evidence="1">Uncharacterized protein</fullName>
    </submittedName>
</protein>
<reference evidence="1" key="1">
    <citation type="submission" date="2023-04" db="EMBL/GenBank/DDBJ databases">
        <title>Draft Genome sequencing of Naganishia species isolated from polar environments using Oxford Nanopore Technology.</title>
        <authorList>
            <person name="Leo P."/>
            <person name="Venkateswaran K."/>
        </authorList>
    </citation>
    <scope>NUCLEOTIDE SEQUENCE</scope>
    <source>
        <strain evidence="1">DBVPG 5303</strain>
    </source>
</reference>
<dbReference type="EMBL" id="JASBWV010000017">
    <property type="protein sequence ID" value="KAJ9121283.1"/>
    <property type="molecule type" value="Genomic_DNA"/>
</dbReference>
<name>A0ACC2XB80_9TREE</name>
<keyword evidence="2" id="KW-1185">Reference proteome</keyword>